<feature type="transmembrane region" description="Helical" evidence="6">
    <location>
        <begin position="257"/>
        <end position="280"/>
    </location>
</feature>
<dbReference type="HOGENOM" id="CLU_045539_5_1_10"/>
<keyword evidence="3 6" id="KW-0812">Transmembrane</keyword>
<evidence type="ECO:0000256" key="4">
    <source>
        <dbReference type="ARBA" id="ARBA00022989"/>
    </source>
</evidence>
<dbReference type="eggNOG" id="COG1295">
    <property type="taxonomic scope" value="Bacteria"/>
</dbReference>
<keyword evidence="4 6" id="KW-1133">Transmembrane helix</keyword>
<reference evidence="7 8" key="1">
    <citation type="journal article" date="2011" name="Stand. Genomic Sci.">
        <title>Complete genome sequence of Haliscomenobacter hydrossis type strain (O).</title>
        <authorList>
            <consortium name="US DOE Joint Genome Institute (JGI-PGF)"/>
            <person name="Daligault H."/>
            <person name="Lapidus A."/>
            <person name="Zeytun A."/>
            <person name="Nolan M."/>
            <person name="Lucas S."/>
            <person name="Del Rio T.G."/>
            <person name="Tice H."/>
            <person name="Cheng J.F."/>
            <person name="Tapia R."/>
            <person name="Han C."/>
            <person name="Goodwin L."/>
            <person name="Pitluck S."/>
            <person name="Liolios K."/>
            <person name="Pagani I."/>
            <person name="Ivanova N."/>
            <person name="Huntemann M."/>
            <person name="Mavromatis K."/>
            <person name="Mikhailova N."/>
            <person name="Pati A."/>
            <person name="Chen A."/>
            <person name="Palaniappan K."/>
            <person name="Land M."/>
            <person name="Hauser L."/>
            <person name="Brambilla E.M."/>
            <person name="Rohde M."/>
            <person name="Verbarg S."/>
            <person name="Goker M."/>
            <person name="Bristow J."/>
            <person name="Eisen J.A."/>
            <person name="Markowitz V."/>
            <person name="Hugenholtz P."/>
            <person name="Kyrpides N.C."/>
            <person name="Klenk H.P."/>
            <person name="Woyke T."/>
        </authorList>
    </citation>
    <scope>NUCLEOTIDE SEQUENCE [LARGE SCALE GENOMIC DNA]</scope>
    <source>
        <strain evidence="8">ATCC 27775 / DSM 1100 / LMG 10767 / O</strain>
    </source>
</reference>
<evidence type="ECO:0000256" key="2">
    <source>
        <dbReference type="ARBA" id="ARBA00022475"/>
    </source>
</evidence>
<proteinExistence type="predicted"/>
<keyword evidence="5 6" id="KW-0472">Membrane</keyword>
<evidence type="ECO:0000256" key="1">
    <source>
        <dbReference type="ARBA" id="ARBA00004651"/>
    </source>
</evidence>
<evidence type="ECO:0000313" key="7">
    <source>
        <dbReference type="EMBL" id="AEE53488.1"/>
    </source>
</evidence>
<dbReference type="AlphaFoldDB" id="F4KUT5"/>
<sequence>MKMSLLSRLSPKNLWLGFLAFGRLLRLAAWEFLGDNGPKLSASLAYYTLFSMAPMLLIVIAIGSILLGKEAAEGYLYLQFEGLMGTTGAIQLQELINNVRISGDTPWVTAVGILTFFLGATGVFIEIQDSINIIWSIRAKPKRSWLRFITTRLVSFSMVVGIGFLLLVSLVLSATLSLLDNWISTNVISFAWLAYIISNILTLSIVLLLFAVIFKVLPDAQLKWKDVLVGSAFTAVLFLLGKYVINLYLSQSTTLSVYGGAGAVVLIILWVYYSAFILYFGAEFTKIYANEHGGKIRPNPFAVFVEIKEIVVEKPVFISDEVKV</sequence>
<dbReference type="PIRSF" id="PIRSF035875">
    <property type="entry name" value="RNase_BN"/>
    <property type="match status" value="1"/>
</dbReference>
<dbReference type="Proteomes" id="UP000008461">
    <property type="component" value="Chromosome"/>
</dbReference>
<organism evidence="7 8">
    <name type="scientific">Haliscomenobacter hydrossis (strain ATCC 27775 / DSM 1100 / LMG 10767 / O)</name>
    <dbReference type="NCBI Taxonomy" id="760192"/>
    <lineage>
        <taxon>Bacteria</taxon>
        <taxon>Pseudomonadati</taxon>
        <taxon>Bacteroidota</taxon>
        <taxon>Saprospiria</taxon>
        <taxon>Saprospirales</taxon>
        <taxon>Haliscomenobacteraceae</taxon>
        <taxon>Haliscomenobacter</taxon>
    </lineage>
</organism>
<dbReference type="RefSeq" id="WP_013768017.1">
    <property type="nucleotide sequence ID" value="NC_015510.1"/>
</dbReference>
<dbReference type="NCBIfam" id="TIGR00765">
    <property type="entry name" value="yihY_not_rbn"/>
    <property type="match status" value="1"/>
</dbReference>
<evidence type="ECO:0000313" key="8">
    <source>
        <dbReference type="Proteomes" id="UP000008461"/>
    </source>
</evidence>
<dbReference type="STRING" id="760192.Halhy_5665"/>
<dbReference type="EMBL" id="CP002691">
    <property type="protein sequence ID" value="AEE53488.1"/>
    <property type="molecule type" value="Genomic_DNA"/>
</dbReference>
<gene>
    <name evidence="7" type="ordered locus">Halhy_5665</name>
</gene>
<keyword evidence="2" id="KW-1003">Cell membrane</keyword>
<evidence type="ECO:0000256" key="3">
    <source>
        <dbReference type="ARBA" id="ARBA00022692"/>
    </source>
</evidence>
<evidence type="ECO:0000256" key="6">
    <source>
        <dbReference type="SAM" id="Phobius"/>
    </source>
</evidence>
<dbReference type="PANTHER" id="PTHR30213:SF1">
    <property type="entry name" value="INNER MEMBRANE PROTEIN YHJD"/>
    <property type="match status" value="1"/>
</dbReference>
<name>F4KUT5_HALH1</name>
<comment type="subcellular location">
    <subcellularLocation>
        <location evidence="1">Cell membrane</location>
        <topology evidence="1">Multi-pass membrane protein</topology>
    </subcellularLocation>
</comment>
<dbReference type="Pfam" id="PF03631">
    <property type="entry name" value="Virul_fac_BrkB"/>
    <property type="match status" value="1"/>
</dbReference>
<protein>
    <submittedName>
        <fullName evidence="7">Ribonuclease BN</fullName>
    </submittedName>
</protein>
<evidence type="ECO:0000256" key="5">
    <source>
        <dbReference type="ARBA" id="ARBA00023136"/>
    </source>
</evidence>
<reference key="2">
    <citation type="submission" date="2011-04" db="EMBL/GenBank/DDBJ databases">
        <title>Complete sequence of chromosome of Haliscomenobacter hydrossis DSM 1100.</title>
        <authorList>
            <consortium name="US DOE Joint Genome Institute (JGI-PGF)"/>
            <person name="Lucas S."/>
            <person name="Han J."/>
            <person name="Lapidus A."/>
            <person name="Bruce D."/>
            <person name="Goodwin L."/>
            <person name="Pitluck S."/>
            <person name="Peters L."/>
            <person name="Kyrpides N."/>
            <person name="Mavromatis K."/>
            <person name="Ivanova N."/>
            <person name="Ovchinnikova G."/>
            <person name="Pagani I."/>
            <person name="Daligault H."/>
            <person name="Detter J.C."/>
            <person name="Han C."/>
            <person name="Land M."/>
            <person name="Hauser L."/>
            <person name="Markowitz V."/>
            <person name="Cheng J.-F."/>
            <person name="Hugenholtz P."/>
            <person name="Woyke T."/>
            <person name="Wu D."/>
            <person name="Verbarg S."/>
            <person name="Frueling A."/>
            <person name="Brambilla E."/>
            <person name="Klenk H.-P."/>
            <person name="Eisen J.A."/>
        </authorList>
    </citation>
    <scope>NUCLEOTIDE SEQUENCE</scope>
    <source>
        <strain>DSM 1100</strain>
    </source>
</reference>
<feature type="transmembrane region" description="Helical" evidence="6">
    <location>
        <begin position="145"/>
        <end position="172"/>
    </location>
</feature>
<feature type="transmembrane region" description="Helical" evidence="6">
    <location>
        <begin position="192"/>
        <end position="214"/>
    </location>
</feature>
<dbReference type="GO" id="GO:0005886">
    <property type="term" value="C:plasma membrane"/>
    <property type="evidence" value="ECO:0007669"/>
    <property type="project" value="UniProtKB-SubCell"/>
</dbReference>
<dbReference type="KEGG" id="hhy:Halhy_5665"/>
<accession>F4KUT5</accession>
<feature type="transmembrane region" description="Helical" evidence="6">
    <location>
        <begin position="105"/>
        <end position="125"/>
    </location>
</feature>
<dbReference type="InterPro" id="IPR017039">
    <property type="entry name" value="Virul_fac_BrkB"/>
</dbReference>
<keyword evidence="8" id="KW-1185">Reference proteome</keyword>
<dbReference type="PANTHER" id="PTHR30213">
    <property type="entry name" value="INNER MEMBRANE PROTEIN YHJD"/>
    <property type="match status" value="1"/>
</dbReference>
<feature type="transmembrane region" description="Helical" evidence="6">
    <location>
        <begin position="74"/>
        <end position="93"/>
    </location>
</feature>
<feature type="transmembrane region" description="Helical" evidence="6">
    <location>
        <begin position="45"/>
        <end position="67"/>
    </location>
</feature>
<feature type="transmembrane region" description="Helical" evidence="6">
    <location>
        <begin position="226"/>
        <end position="245"/>
    </location>
</feature>